<evidence type="ECO:0000313" key="3">
    <source>
        <dbReference type="Proteomes" id="UP000014500"/>
    </source>
</evidence>
<sequence length="150" mass="16173">MSKLSIVFALFVCTATAAFSPMDVLNLVQQPQVANMAKDYVVNSLAGPLSELRNNICSSPLLDEDKMASTLSRAADNFASVLGETANIAPQLQDAITYVSDLTKNVMSDPSFQPQLSALQKQLENTLDYLGDHFDEAVDAASKVVNSDKK</sequence>
<dbReference type="EnsemblMetazoa" id="SMAR003146-RA">
    <property type="protein sequence ID" value="SMAR003146-PA"/>
    <property type="gene ID" value="SMAR003146"/>
</dbReference>
<dbReference type="EMBL" id="JH431284">
    <property type="status" value="NOT_ANNOTATED_CDS"/>
    <property type="molecule type" value="Genomic_DNA"/>
</dbReference>
<feature type="signal peptide" evidence="1">
    <location>
        <begin position="1"/>
        <end position="18"/>
    </location>
</feature>
<evidence type="ECO:0000313" key="2">
    <source>
        <dbReference type="EnsemblMetazoa" id="SMAR003146-PA"/>
    </source>
</evidence>
<dbReference type="Proteomes" id="UP000014500">
    <property type="component" value="Unassembled WGS sequence"/>
</dbReference>
<accession>T1IQ39</accession>
<organism evidence="2 3">
    <name type="scientific">Strigamia maritima</name>
    <name type="common">European centipede</name>
    <name type="synonym">Geophilus maritimus</name>
    <dbReference type="NCBI Taxonomy" id="126957"/>
    <lineage>
        <taxon>Eukaryota</taxon>
        <taxon>Metazoa</taxon>
        <taxon>Ecdysozoa</taxon>
        <taxon>Arthropoda</taxon>
        <taxon>Myriapoda</taxon>
        <taxon>Chilopoda</taxon>
        <taxon>Pleurostigmophora</taxon>
        <taxon>Geophilomorpha</taxon>
        <taxon>Linotaeniidae</taxon>
        <taxon>Strigamia</taxon>
    </lineage>
</organism>
<reference evidence="2" key="2">
    <citation type="submission" date="2015-02" db="UniProtKB">
        <authorList>
            <consortium name="EnsemblMetazoa"/>
        </authorList>
    </citation>
    <scope>IDENTIFICATION</scope>
</reference>
<keyword evidence="3" id="KW-1185">Reference proteome</keyword>
<proteinExistence type="predicted"/>
<feature type="chain" id="PRO_5004589953" evidence="1">
    <location>
        <begin position="19"/>
        <end position="150"/>
    </location>
</feature>
<reference evidence="3" key="1">
    <citation type="submission" date="2011-05" db="EMBL/GenBank/DDBJ databases">
        <authorList>
            <person name="Richards S.R."/>
            <person name="Qu J."/>
            <person name="Jiang H."/>
            <person name="Jhangiani S.N."/>
            <person name="Agravi P."/>
            <person name="Goodspeed R."/>
            <person name="Gross S."/>
            <person name="Mandapat C."/>
            <person name="Jackson L."/>
            <person name="Mathew T."/>
            <person name="Pu L."/>
            <person name="Thornton R."/>
            <person name="Saada N."/>
            <person name="Wilczek-Boney K.B."/>
            <person name="Lee S."/>
            <person name="Kovar C."/>
            <person name="Wu Y."/>
            <person name="Scherer S.E."/>
            <person name="Worley K.C."/>
            <person name="Muzny D.M."/>
            <person name="Gibbs R."/>
        </authorList>
    </citation>
    <scope>NUCLEOTIDE SEQUENCE</scope>
    <source>
        <strain evidence="3">Brora</strain>
    </source>
</reference>
<protein>
    <submittedName>
        <fullName evidence="2">Uncharacterized protein</fullName>
    </submittedName>
</protein>
<dbReference type="HOGENOM" id="CLU_1742823_0_0_1"/>
<keyword evidence="1" id="KW-0732">Signal</keyword>
<name>T1IQ39_STRMM</name>
<dbReference type="AlphaFoldDB" id="T1IQ39"/>
<evidence type="ECO:0000256" key="1">
    <source>
        <dbReference type="SAM" id="SignalP"/>
    </source>
</evidence>